<protein>
    <submittedName>
        <fullName evidence="9">PTS sugar transporter subunit IIA</fullName>
    </submittedName>
</protein>
<dbReference type="InterPro" id="IPR004701">
    <property type="entry name" value="PTS_EIIA_man-typ"/>
</dbReference>
<dbReference type="KEGG" id="eio:H9L01_05355"/>
<dbReference type="AlphaFoldDB" id="A0A7G9RW45"/>
<reference evidence="9 10" key="1">
    <citation type="submission" date="2020-08" db="EMBL/GenBank/DDBJ databases">
        <title>Genome sequence of Erysipelothrix inopinata DSM 15511T.</title>
        <authorList>
            <person name="Hyun D.-W."/>
            <person name="Bae J.-W."/>
        </authorList>
    </citation>
    <scope>NUCLEOTIDE SEQUENCE [LARGE SCALE GENOMIC DNA]</scope>
    <source>
        <strain evidence="9 10">DSM 15511</strain>
    </source>
</reference>
<evidence type="ECO:0000256" key="6">
    <source>
        <dbReference type="ARBA" id="ARBA00022683"/>
    </source>
</evidence>
<evidence type="ECO:0000256" key="4">
    <source>
        <dbReference type="ARBA" id="ARBA00022597"/>
    </source>
</evidence>
<dbReference type="PANTHER" id="PTHR33799">
    <property type="entry name" value="PTS PERMEASE-RELATED-RELATED"/>
    <property type="match status" value="1"/>
</dbReference>
<name>A0A7G9RW45_9FIRM</name>
<keyword evidence="3" id="KW-0963">Cytoplasm</keyword>
<dbReference type="GO" id="GO:0005737">
    <property type="term" value="C:cytoplasm"/>
    <property type="evidence" value="ECO:0007669"/>
    <property type="project" value="UniProtKB-SubCell"/>
</dbReference>
<comment type="subcellular location">
    <subcellularLocation>
        <location evidence="1">Cytoplasm</location>
    </subcellularLocation>
</comment>
<dbReference type="InterPro" id="IPR036662">
    <property type="entry name" value="PTS_EIIA_man-typ_sf"/>
</dbReference>
<dbReference type="EMBL" id="CP060715">
    <property type="protein sequence ID" value="QNN59820.1"/>
    <property type="molecule type" value="Genomic_DNA"/>
</dbReference>
<dbReference type="PANTHER" id="PTHR33799:SF1">
    <property type="entry name" value="PTS SYSTEM MANNOSE-SPECIFIC EIIAB COMPONENT-RELATED"/>
    <property type="match status" value="1"/>
</dbReference>
<evidence type="ECO:0000256" key="7">
    <source>
        <dbReference type="ARBA" id="ARBA00022777"/>
    </source>
</evidence>
<dbReference type="GO" id="GO:0009401">
    <property type="term" value="P:phosphoenolpyruvate-dependent sugar phosphotransferase system"/>
    <property type="evidence" value="ECO:0007669"/>
    <property type="project" value="UniProtKB-KW"/>
</dbReference>
<keyword evidence="6" id="KW-0598">Phosphotransferase system</keyword>
<evidence type="ECO:0000313" key="9">
    <source>
        <dbReference type="EMBL" id="QNN59820.1"/>
    </source>
</evidence>
<keyword evidence="2" id="KW-0813">Transport</keyword>
<dbReference type="GO" id="GO:0016020">
    <property type="term" value="C:membrane"/>
    <property type="evidence" value="ECO:0007669"/>
    <property type="project" value="InterPro"/>
</dbReference>
<dbReference type="GO" id="GO:0016301">
    <property type="term" value="F:kinase activity"/>
    <property type="evidence" value="ECO:0007669"/>
    <property type="project" value="UniProtKB-KW"/>
</dbReference>
<accession>A0A7G9RW45</accession>
<dbReference type="InterPro" id="IPR051471">
    <property type="entry name" value="Bacterial_PTS_sugar_comp"/>
</dbReference>
<dbReference type="CDD" id="cd00006">
    <property type="entry name" value="PTS_IIA_man"/>
    <property type="match status" value="1"/>
</dbReference>
<evidence type="ECO:0000256" key="2">
    <source>
        <dbReference type="ARBA" id="ARBA00022448"/>
    </source>
</evidence>
<keyword evidence="4 9" id="KW-0762">Sugar transport</keyword>
<dbReference type="InterPro" id="IPR033887">
    <property type="entry name" value="PTS_IIA_man"/>
</dbReference>
<evidence type="ECO:0000259" key="8">
    <source>
        <dbReference type="PROSITE" id="PS51096"/>
    </source>
</evidence>
<evidence type="ECO:0000313" key="10">
    <source>
        <dbReference type="Proteomes" id="UP000515928"/>
    </source>
</evidence>
<proteinExistence type="predicted"/>
<dbReference type="Proteomes" id="UP000515928">
    <property type="component" value="Chromosome"/>
</dbReference>
<feature type="domain" description="PTS EIIA type-4" evidence="8">
    <location>
        <begin position="2"/>
        <end position="124"/>
    </location>
</feature>
<keyword evidence="5" id="KW-0808">Transferase</keyword>
<dbReference type="PROSITE" id="PS51096">
    <property type="entry name" value="PTS_EIIA_TYPE_4"/>
    <property type="match status" value="1"/>
</dbReference>
<gene>
    <name evidence="9" type="ORF">H9L01_05355</name>
</gene>
<evidence type="ECO:0000256" key="5">
    <source>
        <dbReference type="ARBA" id="ARBA00022679"/>
    </source>
</evidence>
<evidence type="ECO:0000256" key="1">
    <source>
        <dbReference type="ARBA" id="ARBA00004496"/>
    </source>
</evidence>
<dbReference type="Gene3D" id="3.40.50.510">
    <property type="entry name" value="Phosphotransferase system, mannose-type IIA component"/>
    <property type="match status" value="1"/>
</dbReference>
<dbReference type="Pfam" id="PF03610">
    <property type="entry name" value="EIIA-man"/>
    <property type="match status" value="1"/>
</dbReference>
<dbReference type="SUPFAM" id="SSF53062">
    <property type="entry name" value="PTS system fructose IIA component-like"/>
    <property type="match status" value="1"/>
</dbReference>
<organism evidence="9 10">
    <name type="scientific">Erysipelothrix inopinata</name>
    <dbReference type="NCBI Taxonomy" id="225084"/>
    <lineage>
        <taxon>Bacteria</taxon>
        <taxon>Bacillati</taxon>
        <taxon>Bacillota</taxon>
        <taxon>Erysipelotrichia</taxon>
        <taxon>Erysipelotrichales</taxon>
        <taxon>Erysipelotrichaceae</taxon>
        <taxon>Erysipelothrix</taxon>
    </lineage>
</organism>
<evidence type="ECO:0000256" key="3">
    <source>
        <dbReference type="ARBA" id="ARBA00022490"/>
    </source>
</evidence>
<keyword evidence="10" id="KW-1185">Reference proteome</keyword>
<sequence length="135" mass="14945">MEKHLLILTHGRFGEEILKSVEMIVGPVENASTISLMPGMPPEVFQAEVEKLVGTIDKDKEILCLVDLFGGSPCNIALRVNYDRPLKIVSGLSLPLLIEAVSQRDFLEMNELVEIMVDSAQTGCFDVLRTKKMEG</sequence>
<keyword evidence="7" id="KW-0418">Kinase</keyword>
<dbReference type="RefSeq" id="WP_187532954.1">
    <property type="nucleotide sequence ID" value="NZ_CBCSHU010000012.1"/>
</dbReference>